<dbReference type="RefSeq" id="WP_244616592.1">
    <property type="nucleotide sequence ID" value="NZ_CACSAS010000001.1"/>
</dbReference>
<feature type="chain" id="PRO_5024976194" description="DUF4189 domain-containing protein" evidence="1">
    <location>
        <begin position="30"/>
        <end position="112"/>
    </location>
</feature>
<evidence type="ECO:0000313" key="2">
    <source>
        <dbReference type="EMBL" id="CAA0089753.1"/>
    </source>
</evidence>
<sequence>MSAMLPAVRRLRPAILAAALCLAPGLALAGGADKLFLIDSSDGYGIDACIASGATCGQAMADAWCRVHDYERAVNFGTVKSDAVLGSVGTTPVRTACYGSNCQDSVAITCTR</sequence>
<name>A0A5S9NIB9_9HYPH</name>
<protein>
    <recommendedName>
        <fullName evidence="4">DUF4189 domain-containing protein</fullName>
    </recommendedName>
</protein>
<dbReference type="EMBL" id="CACSAS010000001">
    <property type="protein sequence ID" value="CAA0089753.1"/>
    <property type="molecule type" value="Genomic_DNA"/>
</dbReference>
<evidence type="ECO:0000256" key="1">
    <source>
        <dbReference type="SAM" id="SignalP"/>
    </source>
</evidence>
<keyword evidence="3" id="KW-1185">Reference proteome</keyword>
<accession>A0A5S9NIB9</accession>
<evidence type="ECO:0008006" key="4">
    <source>
        <dbReference type="Google" id="ProtNLM"/>
    </source>
</evidence>
<proteinExistence type="predicted"/>
<reference evidence="2 3" key="1">
    <citation type="submission" date="2019-12" db="EMBL/GenBank/DDBJ databases">
        <authorList>
            <person name="Reyes-Prieto M."/>
        </authorList>
    </citation>
    <scope>NUCLEOTIDE SEQUENCE [LARGE SCALE GENOMIC DNA]</scope>
    <source>
        <strain evidence="2">HF14-78462</strain>
    </source>
</reference>
<organism evidence="2 3">
    <name type="scientific">Starkeya nomas</name>
    <dbReference type="NCBI Taxonomy" id="2666134"/>
    <lineage>
        <taxon>Bacteria</taxon>
        <taxon>Pseudomonadati</taxon>
        <taxon>Pseudomonadota</taxon>
        <taxon>Alphaproteobacteria</taxon>
        <taxon>Hyphomicrobiales</taxon>
        <taxon>Xanthobacteraceae</taxon>
        <taxon>Starkeya</taxon>
    </lineage>
</organism>
<feature type="signal peptide" evidence="1">
    <location>
        <begin position="1"/>
        <end position="29"/>
    </location>
</feature>
<evidence type="ECO:0000313" key="3">
    <source>
        <dbReference type="Proteomes" id="UP000433050"/>
    </source>
</evidence>
<gene>
    <name evidence="2" type="ORF">STARVERO_01008</name>
</gene>
<keyword evidence="1" id="KW-0732">Signal</keyword>
<dbReference type="Proteomes" id="UP000433050">
    <property type="component" value="Unassembled WGS sequence"/>
</dbReference>
<dbReference type="AlphaFoldDB" id="A0A5S9NIB9"/>